<proteinExistence type="predicted"/>
<keyword evidence="1" id="KW-0812">Transmembrane</keyword>
<evidence type="ECO:0000313" key="2">
    <source>
        <dbReference type="EMBL" id="QVL34084.1"/>
    </source>
</evidence>
<sequence length="258" mass="29031">MSNKIIQPLDSTLATEQGVVPKQVTVHTPAIATQVIVVGHSAIFYWWPLWVAGYIMSLLTWSNHDQVQIGSKMEWFYRGRDLGVIYTSLLLLLILISSTKIKGMKAALLIAAASFLILFSVHLEWWGVILGWFGNQSISLSLGYYLFSSTLLLVVWATSVFFVDRLSFWRFRPGQVTHEFLGGIVNNTYDTQNMTISLNRQDDFFRHWIIGMGSGDLHIRTMGGRGVEMFVTNVLFVGSKMKKIQALIATKPAVPLEA</sequence>
<feature type="transmembrane region" description="Helical" evidence="1">
    <location>
        <begin position="143"/>
        <end position="163"/>
    </location>
</feature>
<keyword evidence="1" id="KW-0472">Membrane</keyword>
<accession>A0A8E6EUT7</accession>
<dbReference type="RefSeq" id="WP_213499057.1">
    <property type="nucleotide sequence ID" value="NZ_CP074694.1"/>
</dbReference>
<gene>
    <name evidence="2" type="ORF">KIH39_09305</name>
</gene>
<feature type="transmembrane region" description="Helical" evidence="1">
    <location>
        <begin position="82"/>
        <end position="99"/>
    </location>
</feature>
<reference evidence="2" key="1">
    <citation type="submission" date="2021-05" db="EMBL/GenBank/DDBJ databases">
        <title>Complete genome sequence of the cellulolytic planctomycete Telmatocola sphagniphila SP2T and characterization of the first cellulase from planctomycetes.</title>
        <authorList>
            <person name="Rakitin A.L."/>
            <person name="Beletsky A.V."/>
            <person name="Naumoff D.G."/>
            <person name="Kulichevskaya I.S."/>
            <person name="Mardanov A.V."/>
            <person name="Ravin N.V."/>
            <person name="Dedysh S.N."/>
        </authorList>
    </citation>
    <scope>NUCLEOTIDE SEQUENCE</scope>
    <source>
        <strain evidence="2">SP2T</strain>
    </source>
</reference>
<keyword evidence="3" id="KW-1185">Reference proteome</keyword>
<dbReference type="KEGG" id="tsph:KIH39_09305"/>
<dbReference type="Proteomes" id="UP000676194">
    <property type="component" value="Chromosome"/>
</dbReference>
<name>A0A8E6EUT7_9BACT</name>
<feature type="transmembrane region" description="Helical" evidence="1">
    <location>
        <begin position="106"/>
        <end position="123"/>
    </location>
</feature>
<keyword evidence="1" id="KW-1133">Transmembrane helix</keyword>
<evidence type="ECO:0000256" key="1">
    <source>
        <dbReference type="SAM" id="Phobius"/>
    </source>
</evidence>
<dbReference type="EMBL" id="CP074694">
    <property type="protein sequence ID" value="QVL34084.1"/>
    <property type="molecule type" value="Genomic_DNA"/>
</dbReference>
<organism evidence="2 3">
    <name type="scientific">Telmatocola sphagniphila</name>
    <dbReference type="NCBI Taxonomy" id="1123043"/>
    <lineage>
        <taxon>Bacteria</taxon>
        <taxon>Pseudomonadati</taxon>
        <taxon>Planctomycetota</taxon>
        <taxon>Planctomycetia</taxon>
        <taxon>Gemmatales</taxon>
        <taxon>Gemmataceae</taxon>
    </lineage>
</organism>
<evidence type="ECO:0000313" key="3">
    <source>
        <dbReference type="Proteomes" id="UP000676194"/>
    </source>
</evidence>
<protein>
    <submittedName>
        <fullName evidence="2">Uncharacterized protein</fullName>
    </submittedName>
</protein>
<dbReference type="AlphaFoldDB" id="A0A8E6EUT7"/>
<feature type="transmembrane region" description="Helical" evidence="1">
    <location>
        <begin position="43"/>
        <end position="62"/>
    </location>
</feature>